<sequence length="122" mass="13208">MTSVPEPDDGPPPLSVGDPVLGKSRLLARQCGTCIFHPGNRMHLAPGRLKQIVDEAVTEGSYVICHATLPYGEHPEVQPAICRGFADRYTTWRLQVIARLFGFVEVPPPGEPASTTTENSAD</sequence>
<evidence type="ECO:0000313" key="2">
    <source>
        <dbReference type="Proteomes" id="UP001589608"/>
    </source>
</evidence>
<dbReference type="Proteomes" id="UP001589608">
    <property type="component" value="Unassembled WGS sequence"/>
</dbReference>
<proteinExistence type="predicted"/>
<comment type="caution">
    <text evidence="1">The sequence shown here is derived from an EMBL/GenBank/DDBJ whole genome shotgun (WGS) entry which is preliminary data.</text>
</comment>
<protein>
    <submittedName>
        <fullName evidence="1">Uncharacterized protein</fullName>
    </submittedName>
</protein>
<evidence type="ECO:0000313" key="1">
    <source>
        <dbReference type="EMBL" id="MFB9443049.1"/>
    </source>
</evidence>
<gene>
    <name evidence="1" type="ORF">ACFFTR_08135</name>
</gene>
<name>A0ABV5M2G3_9ACTN</name>
<keyword evidence="2" id="KW-1185">Reference proteome</keyword>
<dbReference type="RefSeq" id="WP_223099528.1">
    <property type="nucleotide sequence ID" value="NZ_CP061913.1"/>
</dbReference>
<accession>A0ABV5M2G3</accession>
<dbReference type="EMBL" id="JBHMCA010000019">
    <property type="protein sequence ID" value="MFB9443049.1"/>
    <property type="molecule type" value="Genomic_DNA"/>
</dbReference>
<reference evidence="1 2" key="1">
    <citation type="submission" date="2024-09" db="EMBL/GenBank/DDBJ databases">
        <authorList>
            <person name="Sun Q."/>
            <person name="Mori K."/>
        </authorList>
    </citation>
    <scope>NUCLEOTIDE SEQUENCE [LARGE SCALE GENOMIC DNA]</scope>
    <source>
        <strain evidence="1 2">JCM 3307</strain>
    </source>
</reference>
<organism evidence="1 2">
    <name type="scientific">Dactylosporangium vinaceum</name>
    <dbReference type="NCBI Taxonomy" id="53362"/>
    <lineage>
        <taxon>Bacteria</taxon>
        <taxon>Bacillati</taxon>
        <taxon>Actinomycetota</taxon>
        <taxon>Actinomycetes</taxon>
        <taxon>Micromonosporales</taxon>
        <taxon>Micromonosporaceae</taxon>
        <taxon>Dactylosporangium</taxon>
    </lineage>
</organism>